<dbReference type="InterPro" id="IPR025645">
    <property type="entry name" value="DUF4349"/>
</dbReference>
<dbReference type="PATRIC" id="fig|1641389.3.peg.1265"/>
<comment type="caution">
    <text evidence="3">The sequence shown here is derived from an EMBL/GenBank/DDBJ whole genome shotgun (WGS) entry which is preliminary data.</text>
</comment>
<evidence type="ECO:0000313" key="3">
    <source>
        <dbReference type="EMBL" id="KUK77766.1"/>
    </source>
</evidence>
<gene>
    <name evidence="3" type="ORF">XD93_0111</name>
</gene>
<name>A0A101HJ21_9BACT</name>
<proteinExistence type="predicted"/>
<keyword evidence="1" id="KW-1133">Transmembrane helix</keyword>
<accession>A0A101HJ21</accession>
<sequence length="304" mass="34024">MALSDKKKKIIIISSVVGFVLVGLVGIYLRFYSSRSYLTKSVEDLDYSIGTSPTYEQSYGYPEEATGRGMELDSLNYDEANMESKIRKSGSINLTVESLEEANDEVLDILDNYNGSVVSSNESGVGNNKSISITLKVPVKYFENLFEEVKDIEGKVDYASYYTDDVTQEYTDLQSRLKNLKATETQLVKILETADTVEDTLAVFNQLSSTRSQIEVLEGQIKYLDNQVDYSYLTVNLSLSDVGKEVKDEKWEPFGVVKSAFSALVDFSIGIVDLLIWVIVFSPVILIPLAIVLLIIKKRKKGKK</sequence>
<keyword evidence="1" id="KW-0472">Membrane</keyword>
<organism evidence="3 4">
    <name type="scientific">candidate division WS6 bacterium 34_10</name>
    <dbReference type="NCBI Taxonomy" id="1641389"/>
    <lineage>
        <taxon>Bacteria</taxon>
        <taxon>Candidatus Dojkabacteria</taxon>
    </lineage>
</organism>
<protein>
    <recommendedName>
        <fullName evidence="2">DUF4349 domain-containing protein</fullName>
    </recommendedName>
</protein>
<keyword evidence="1" id="KW-0812">Transmembrane</keyword>
<reference evidence="4" key="1">
    <citation type="journal article" date="2015" name="MBio">
        <title>Genome-Resolved Metagenomic Analysis Reveals Roles for Candidate Phyla and Other Microbial Community Members in Biogeochemical Transformations in Oil Reservoirs.</title>
        <authorList>
            <person name="Hu P."/>
            <person name="Tom L."/>
            <person name="Singh A."/>
            <person name="Thomas B.C."/>
            <person name="Baker B.J."/>
            <person name="Piceno Y.M."/>
            <person name="Andersen G.L."/>
            <person name="Banfield J.F."/>
        </authorList>
    </citation>
    <scope>NUCLEOTIDE SEQUENCE [LARGE SCALE GENOMIC DNA]</scope>
</reference>
<dbReference type="Pfam" id="PF14257">
    <property type="entry name" value="DUF4349"/>
    <property type="match status" value="1"/>
</dbReference>
<dbReference type="EMBL" id="LGGO01000007">
    <property type="protein sequence ID" value="KUK77766.1"/>
    <property type="molecule type" value="Genomic_DNA"/>
</dbReference>
<evidence type="ECO:0000259" key="2">
    <source>
        <dbReference type="Pfam" id="PF14257"/>
    </source>
</evidence>
<evidence type="ECO:0000313" key="4">
    <source>
        <dbReference type="Proteomes" id="UP000053904"/>
    </source>
</evidence>
<feature type="transmembrane region" description="Helical" evidence="1">
    <location>
        <begin position="12"/>
        <end position="31"/>
    </location>
</feature>
<feature type="domain" description="DUF4349" evidence="2">
    <location>
        <begin position="85"/>
        <end position="292"/>
    </location>
</feature>
<dbReference type="AlphaFoldDB" id="A0A101HJ21"/>
<dbReference type="Proteomes" id="UP000053904">
    <property type="component" value="Unassembled WGS sequence"/>
</dbReference>
<feature type="transmembrane region" description="Helical" evidence="1">
    <location>
        <begin position="274"/>
        <end position="296"/>
    </location>
</feature>
<evidence type="ECO:0000256" key="1">
    <source>
        <dbReference type="SAM" id="Phobius"/>
    </source>
</evidence>